<dbReference type="AlphaFoldDB" id="A0A8J7JY18"/>
<feature type="chain" id="PRO_5035241436" evidence="1">
    <location>
        <begin position="25"/>
        <end position="75"/>
    </location>
</feature>
<proteinExistence type="predicted"/>
<keyword evidence="1" id="KW-0732">Signal</keyword>
<evidence type="ECO:0000313" key="3">
    <source>
        <dbReference type="Proteomes" id="UP000640333"/>
    </source>
</evidence>
<comment type="caution">
    <text evidence="2">The sequence shown here is derived from an EMBL/GenBank/DDBJ whole genome shotgun (WGS) entry which is preliminary data.</text>
</comment>
<accession>A0A8J7JY18</accession>
<dbReference type="EMBL" id="JADEYS010000001">
    <property type="protein sequence ID" value="MBE9395879.1"/>
    <property type="molecule type" value="Genomic_DNA"/>
</dbReference>
<dbReference type="Proteomes" id="UP000640333">
    <property type="component" value="Unassembled WGS sequence"/>
</dbReference>
<evidence type="ECO:0000256" key="1">
    <source>
        <dbReference type="SAM" id="SignalP"/>
    </source>
</evidence>
<evidence type="ECO:0000313" key="2">
    <source>
        <dbReference type="EMBL" id="MBE9395879.1"/>
    </source>
</evidence>
<feature type="signal peptide" evidence="1">
    <location>
        <begin position="1"/>
        <end position="24"/>
    </location>
</feature>
<dbReference type="RefSeq" id="WP_193951436.1">
    <property type="nucleotide sequence ID" value="NZ_JADEYS010000001.1"/>
</dbReference>
<organism evidence="2 3">
    <name type="scientific">Pontibacterium sinense</name>
    <dbReference type="NCBI Taxonomy" id="2781979"/>
    <lineage>
        <taxon>Bacteria</taxon>
        <taxon>Pseudomonadati</taxon>
        <taxon>Pseudomonadota</taxon>
        <taxon>Gammaproteobacteria</taxon>
        <taxon>Oceanospirillales</taxon>
        <taxon>Oceanospirillaceae</taxon>
        <taxon>Pontibacterium</taxon>
    </lineage>
</organism>
<gene>
    <name evidence="2" type="ORF">IOQ59_01250</name>
</gene>
<sequence>MKTFSKYIAAAAIGTALMTSQAFAATGSLYPLDSWDHPVEGHLSAEDTNIKDEALRSGYGSPVRDLWGEDVYSNQ</sequence>
<name>A0A8J7JY18_9GAMM</name>
<reference evidence="2" key="1">
    <citation type="submission" date="2020-10" db="EMBL/GenBank/DDBJ databases">
        <title>Bacterium isolated from coastal waters sediment.</title>
        <authorList>
            <person name="Chen R.-J."/>
            <person name="Lu D.-C."/>
            <person name="Zhu K.-L."/>
            <person name="Du Z.-J."/>
        </authorList>
    </citation>
    <scope>NUCLEOTIDE SEQUENCE</scope>
    <source>
        <strain evidence="2">N1Y112</strain>
    </source>
</reference>
<keyword evidence="3" id="KW-1185">Reference proteome</keyword>
<protein>
    <submittedName>
        <fullName evidence="2">Uncharacterized protein</fullName>
    </submittedName>
</protein>